<feature type="transmembrane region" description="Helical" evidence="13">
    <location>
        <begin position="248"/>
        <end position="266"/>
    </location>
</feature>
<feature type="transmembrane region" description="Helical" evidence="13">
    <location>
        <begin position="46"/>
        <end position="68"/>
    </location>
</feature>
<dbReference type="InterPro" id="IPR007960">
    <property type="entry name" value="TAS2R"/>
</dbReference>
<evidence type="ECO:0000313" key="14">
    <source>
        <dbReference type="EMBL" id="KAG8445904.1"/>
    </source>
</evidence>
<dbReference type="PANTHER" id="PTHR11394:SF164">
    <property type="entry name" value="TASTE RECEPTOR TYPE 2"/>
    <property type="match status" value="1"/>
</dbReference>
<keyword evidence="4 12" id="KW-0716">Sensory transduction</keyword>
<accession>A0A8T2JR22</accession>
<evidence type="ECO:0000256" key="12">
    <source>
        <dbReference type="RuleBase" id="RU004424"/>
    </source>
</evidence>
<sequence length="290" mass="33142">MFFPLQIALLVVLWIEAVVGIIINAFIVAVIVFWWIHSGKVKTIDFILACLGLSRLTLIIVFVIVPWIPVNVEIILATSMFVTFCSLWFATKLCFFYCMKICNYCSCILVFLESNVFKMIFWTLFTSITPSLICTLPFNWIVFIKITNNTSDGSINVNRKLFILYFSGTSLPFFIFCVAVSLLIRSLWKHTRHLTRNNPGFNKAQLRAHVFAVKGMVSFLVIYIIFFISSNLKFEPSMSNNTTVQPVLSIIICSYPTVHSVILVLVNRKMKKALCCFLCCLREDISSESN</sequence>
<dbReference type="GO" id="GO:0004930">
    <property type="term" value="F:G protein-coupled receptor activity"/>
    <property type="evidence" value="ECO:0007669"/>
    <property type="project" value="UniProtKB-KW"/>
</dbReference>
<dbReference type="Pfam" id="PF05296">
    <property type="entry name" value="TAS2R"/>
    <property type="match status" value="1"/>
</dbReference>
<dbReference type="PANTHER" id="PTHR11394">
    <property type="entry name" value="TASTE RECEPTOR TYPE 2"/>
    <property type="match status" value="1"/>
</dbReference>
<dbReference type="Gene3D" id="1.20.1070.10">
    <property type="entry name" value="Rhodopsin 7-helix transmembrane proteins"/>
    <property type="match status" value="1"/>
</dbReference>
<evidence type="ECO:0000256" key="1">
    <source>
        <dbReference type="ARBA" id="ARBA00004141"/>
    </source>
</evidence>
<dbReference type="Proteomes" id="UP000812440">
    <property type="component" value="Chromosome 5"/>
</dbReference>
<dbReference type="GO" id="GO:0016020">
    <property type="term" value="C:membrane"/>
    <property type="evidence" value="ECO:0007669"/>
    <property type="project" value="UniProtKB-SubCell"/>
</dbReference>
<feature type="transmembrane region" description="Helical" evidence="13">
    <location>
        <begin position="6"/>
        <end position="34"/>
    </location>
</feature>
<comment type="caution">
    <text evidence="14">The sequence shown here is derived from an EMBL/GenBank/DDBJ whole genome shotgun (WGS) entry which is preliminary data.</text>
</comment>
<keyword evidence="6 13" id="KW-1133">Transmembrane helix</keyword>
<evidence type="ECO:0000256" key="13">
    <source>
        <dbReference type="SAM" id="Phobius"/>
    </source>
</evidence>
<evidence type="ECO:0000256" key="8">
    <source>
        <dbReference type="ARBA" id="ARBA00023136"/>
    </source>
</evidence>
<evidence type="ECO:0000256" key="6">
    <source>
        <dbReference type="ARBA" id="ARBA00022989"/>
    </source>
</evidence>
<name>A0A8T2JR22_9PIPI</name>
<evidence type="ECO:0000256" key="3">
    <source>
        <dbReference type="ARBA" id="ARBA00022480"/>
    </source>
</evidence>
<proteinExistence type="inferred from homology"/>
<dbReference type="FunFam" id="1.20.1070.10:FF:000055">
    <property type="entry name" value="Taste receptor type 2"/>
    <property type="match status" value="1"/>
</dbReference>
<evidence type="ECO:0000256" key="2">
    <source>
        <dbReference type="ARBA" id="ARBA00007376"/>
    </source>
</evidence>
<keyword evidence="8 12" id="KW-0472">Membrane</keyword>
<keyword evidence="3 12" id="KW-0919">Taste</keyword>
<dbReference type="SUPFAM" id="SSF81321">
    <property type="entry name" value="Family A G protein-coupled receptor-like"/>
    <property type="match status" value="1"/>
</dbReference>
<evidence type="ECO:0000256" key="5">
    <source>
        <dbReference type="ARBA" id="ARBA00022692"/>
    </source>
</evidence>
<reference evidence="14" key="1">
    <citation type="thesis" date="2020" institute="ProQuest LLC" country="789 East Eisenhower Parkway, Ann Arbor, MI, USA">
        <title>Comparative Genomics and Chromosome Evolution.</title>
        <authorList>
            <person name="Mudd A.B."/>
        </authorList>
    </citation>
    <scope>NUCLEOTIDE SEQUENCE</scope>
    <source>
        <strain evidence="14">Female2</strain>
        <tissue evidence="14">Blood</tissue>
    </source>
</reference>
<evidence type="ECO:0000256" key="7">
    <source>
        <dbReference type="ARBA" id="ARBA00023040"/>
    </source>
</evidence>
<feature type="transmembrane region" description="Helical" evidence="13">
    <location>
        <begin position="162"/>
        <end position="188"/>
    </location>
</feature>
<protein>
    <recommendedName>
        <fullName evidence="12">Taste receptor type 2</fullName>
    </recommendedName>
</protein>
<evidence type="ECO:0000256" key="10">
    <source>
        <dbReference type="ARBA" id="ARBA00023224"/>
    </source>
</evidence>
<gene>
    <name evidence="14" type="ORF">GDO86_010628</name>
</gene>
<feature type="transmembrane region" description="Helical" evidence="13">
    <location>
        <begin position="74"/>
        <end position="98"/>
    </location>
</feature>
<feature type="transmembrane region" description="Helical" evidence="13">
    <location>
        <begin position="208"/>
        <end position="228"/>
    </location>
</feature>
<evidence type="ECO:0000256" key="9">
    <source>
        <dbReference type="ARBA" id="ARBA00023170"/>
    </source>
</evidence>
<organism evidence="14 15">
    <name type="scientific">Hymenochirus boettgeri</name>
    <name type="common">Congo dwarf clawed frog</name>
    <dbReference type="NCBI Taxonomy" id="247094"/>
    <lineage>
        <taxon>Eukaryota</taxon>
        <taxon>Metazoa</taxon>
        <taxon>Chordata</taxon>
        <taxon>Craniata</taxon>
        <taxon>Vertebrata</taxon>
        <taxon>Euteleostomi</taxon>
        <taxon>Amphibia</taxon>
        <taxon>Batrachia</taxon>
        <taxon>Anura</taxon>
        <taxon>Pipoidea</taxon>
        <taxon>Pipidae</taxon>
        <taxon>Pipinae</taxon>
        <taxon>Hymenochirus</taxon>
    </lineage>
</organism>
<keyword evidence="10 12" id="KW-0807">Transducer</keyword>
<dbReference type="GO" id="GO:0033038">
    <property type="term" value="F:bitter taste receptor activity"/>
    <property type="evidence" value="ECO:0007669"/>
    <property type="project" value="InterPro"/>
</dbReference>
<comment type="subcellular location">
    <subcellularLocation>
        <location evidence="1 12">Membrane</location>
        <topology evidence="1 12">Multi-pass membrane protein</topology>
    </subcellularLocation>
</comment>
<keyword evidence="15" id="KW-1185">Reference proteome</keyword>
<keyword evidence="7 12" id="KW-0297">G-protein coupled receptor</keyword>
<evidence type="ECO:0000256" key="11">
    <source>
        <dbReference type="RuleBase" id="RU004423"/>
    </source>
</evidence>
<comment type="similarity">
    <text evidence="2 11">Belongs to the G-protein coupled receptor T2R family.</text>
</comment>
<keyword evidence="9 12" id="KW-0675">Receptor</keyword>
<dbReference type="AlphaFoldDB" id="A0A8T2JR22"/>
<evidence type="ECO:0000256" key="4">
    <source>
        <dbReference type="ARBA" id="ARBA00022606"/>
    </source>
</evidence>
<evidence type="ECO:0000313" key="15">
    <source>
        <dbReference type="Proteomes" id="UP000812440"/>
    </source>
</evidence>
<keyword evidence="5 12" id="KW-0812">Transmembrane</keyword>
<dbReference type="OrthoDB" id="8876749at2759"/>
<feature type="transmembrane region" description="Helical" evidence="13">
    <location>
        <begin position="119"/>
        <end position="142"/>
    </location>
</feature>
<dbReference type="EMBL" id="JAACNH010000004">
    <property type="protein sequence ID" value="KAG8445904.1"/>
    <property type="molecule type" value="Genomic_DNA"/>
</dbReference>